<proteinExistence type="inferred from homology"/>
<feature type="binding site" evidence="14">
    <location>
        <position position="334"/>
    </location>
    <ligand>
        <name>S-adenosyl-L-methionine</name>
        <dbReference type="ChEBI" id="CHEBI:59789"/>
    </ligand>
</feature>
<organism evidence="16 17">
    <name type="scientific">Limosilactobacillus oris F0423</name>
    <dbReference type="NCBI Taxonomy" id="944562"/>
    <lineage>
        <taxon>Bacteria</taxon>
        <taxon>Bacillati</taxon>
        <taxon>Bacillota</taxon>
        <taxon>Bacilli</taxon>
        <taxon>Lactobacillales</taxon>
        <taxon>Lactobacillaceae</taxon>
        <taxon>Limosilactobacillus</taxon>
    </lineage>
</organism>
<sequence length="449" mass="50266">MMTKQDMTAREVALTALDRIRRQGAYSNLQLNQLLSKHHLNDSDRRLATRIVYGTLQHQLTLEYWLQPFVKGKRLDSWVETLLLTALYQYHYLERVPDWAVTDETIEIAKHWGNPGIRKFVTGVLHAVLRRGFPDFDQVQDPEERLAVQYSIPRWLVHELGAQYGRAQAAQILKAVNDPARLVVRVNTAVTDLATVKAGLHAAGIEYQESRVVPNALVITKGEILDSPLFATGQITVQDESAMLAVDSMAVQPGDRVLDACAAPGGKTVQIAERLDPTAGGRVDALDIHQHKARLIQKNARRMQVDDRVVAHTLDARRVDEEFADESFDKILVDAPCSGIGLLRRKPEIRYTKKLADSQNLHQIQGSILNAVAPKVKKGGIITYSTCTILQQENEQTVQEFLAAHSDFRLLTTKTSRNLKDDRALATLTILPSDYGSDGFFISSLQRIL</sequence>
<dbReference type="Proteomes" id="UP000006035">
    <property type="component" value="Unassembled WGS sequence"/>
</dbReference>
<comment type="similarity">
    <text evidence="3 14">Belongs to the class I-like SAM-binding methyltransferase superfamily. RsmB/NOP family.</text>
</comment>
<evidence type="ECO:0000313" key="17">
    <source>
        <dbReference type="Proteomes" id="UP000006035"/>
    </source>
</evidence>
<dbReference type="CDD" id="cd02440">
    <property type="entry name" value="AdoMet_MTases"/>
    <property type="match status" value="1"/>
</dbReference>
<reference evidence="16 17" key="1">
    <citation type="submission" date="2011-05" db="EMBL/GenBank/DDBJ databases">
        <authorList>
            <person name="Durkin A.S."/>
            <person name="Kim M."/>
            <person name="Radune D."/>
            <person name="Hostetler J."/>
            <person name="Torralba M."/>
            <person name="Gillis M."/>
            <person name="Methe B."/>
            <person name="Sutton G."/>
            <person name="Nelson K.E."/>
        </authorList>
    </citation>
    <scope>NUCLEOTIDE SEQUENCE [LARGE SCALE GENOMIC DNA]</scope>
    <source>
        <strain evidence="16 17">F0423</strain>
    </source>
</reference>
<evidence type="ECO:0000256" key="4">
    <source>
        <dbReference type="ARBA" id="ARBA00012140"/>
    </source>
</evidence>
<evidence type="ECO:0000256" key="13">
    <source>
        <dbReference type="ARBA" id="ARBA00047283"/>
    </source>
</evidence>
<dbReference type="EC" id="2.1.1.176" evidence="4"/>
<dbReference type="Pfam" id="PF22458">
    <property type="entry name" value="RsmF-B_ferredox"/>
    <property type="match status" value="1"/>
</dbReference>
<evidence type="ECO:0000256" key="1">
    <source>
        <dbReference type="ARBA" id="ARBA00002724"/>
    </source>
</evidence>
<dbReference type="SUPFAM" id="SSF53335">
    <property type="entry name" value="S-adenosyl-L-methionine-dependent methyltransferases"/>
    <property type="match status" value="1"/>
</dbReference>
<evidence type="ECO:0000256" key="12">
    <source>
        <dbReference type="ARBA" id="ARBA00031088"/>
    </source>
</evidence>
<evidence type="ECO:0000256" key="6">
    <source>
        <dbReference type="ARBA" id="ARBA00022552"/>
    </source>
</evidence>
<evidence type="ECO:0000256" key="10">
    <source>
        <dbReference type="ARBA" id="ARBA00022884"/>
    </source>
</evidence>
<dbReference type="InterPro" id="IPR049560">
    <property type="entry name" value="MeTrfase_RsmB-F_NOP2_cat"/>
</dbReference>
<dbReference type="InterPro" id="IPR018314">
    <property type="entry name" value="RsmB/NOL1/NOP2-like_CS"/>
</dbReference>
<comment type="subcellular location">
    <subcellularLocation>
        <location evidence="2">Cytoplasm</location>
    </subcellularLocation>
</comment>
<dbReference type="NCBIfam" id="TIGR00563">
    <property type="entry name" value="rsmB"/>
    <property type="match status" value="1"/>
</dbReference>
<comment type="caution">
    <text evidence="16">The sequence shown here is derived from an EMBL/GenBank/DDBJ whole genome shotgun (WGS) entry which is preliminary data.</text>
</comment>
<evidence type="ECO:0000256" key="9">
    <source>
        <dbReference type="ARBA" id="ARBA00022691"/>
    </source>
</evidence>
<dbReference type="GO" id="GO:0032259">
    <property type="term" value="P:methylation"/>
    <property type="evidence" value="ECO:0007669"/>
    <property type="project" value="UniProtKB-KW"/>
</dbReference>
<dbReference type="InterPro" id="IPR054728">
    <property type="entry name" value="RsmB-like_ferredoxin"/>
</dbReference>
<accession>A0ABP2L878</accession>
<keyword evidence="7 14" id="KW-0489">Methyltransferase</keyword>
<dbReference type="PROSITE" id="PS51686">
    <property type="entry name" value="SAM_MT_RSMB_NOP"/>
    <property type="match status" value="1"/>
</dbReference>
<dbReference type="InterPro" id="IPR006027">
    <property type="entry name" value="NusB_RsmB_TIM44"/>
</dbReference>
<evidence type="ECO:0000256" key="7">
    <source>
        <dbReference type="ARBA" id="ARBA00022603"/>
    </source>
</evidence>
<keyword evidence="10 14" id="KW-0694">RNA-binding</keyword>
<dbReference type="Gene3D" id="3.40.50.150">
    <property type="entry name" value="Vaccinia Virus protein VP39"/>
    <property type="match status" value="1"/>
</dbReference>
<dbReference type="Pfam" id="PF01029">
    <property type="entry name" value="NusB"/>
    <property type="match status" value="1"/>
</dbReference>
<dbReference type="SUPFAM" id="SSF48013">
    <property type="entry name" value="NusB-like"/>
    <property type="match status" value="1"/>
</dbReference>
<evidence type="ECO:0000256" key="5">
    <source>
        <dbReference type="ARBA" id="ARBA00022490"/>
    </source>
</evidence>
<dbReference type="PROSITE" id="PS01153">
    <property type="entry name" value="NOL1_NOP2_SUN"/>
    <property type="match status" value="1"/>
</dbReference>
<dbReference type="InterPro" id="IPR023267">
    <property type="entry name" value="RCMT"/>
</dbReference>
<evidence type="ECO:0000259" key="15">
    <source>
        <dbReference type="PROSITE" id="PS51686"/>
    </source>
</evidence>
<dbReference type="InterPro" id="IPR001678">
    <property type="entry name" value="MeTrfase_RsmB-F_NOP2_dom"/>
</dbReference>
<feature type="binding site" evidence="14">
    <location>
        <position position="315"/>
    </location>
    <ligand>
        <name>S-adenosyl-L-methionine</name>
        <dbReference type="ChEBI" id="CHEBI:59789"/>
    </ligand>
</feature>
<dbReference type="RefSeq" id="WP_003713387.1">
    <property type="nucleotide sequence ID" value="NZ_AFTL01000016.1"/>
</dbReference>
<dbReference type="NCBIfam" id="NF011494">
    <property type="entry name" value="PRK14902.1"/>
    <property type="match status" value="1"/>
</dbReference>
<evidence type="ECO:0000256" key="2">
    <source>
        <dbReference type="ARBA" id="ARBA00004496"/>
    </source>
</evidence>
<feature type="domain" description="SAM-dependent MTase RsmB/NOP-type" evidence="15">
    <location>
        <begin position="172"/>
        <end position="448"/>
    </location>
</feature>
<dbReference type="Pfam" id="PF01189">
    <property type="entry name" value="Methyltr_RsmB-F"/>
    <property type="match status" value="1"/>
</dbReference>
<evidence type="ECO:0000256" key="11">
    <source>
        <dbReference type="ARBA" id="ARBA00030399"/>
    </source>
</evidence>
<dbReference type="Gene3D" id="3.30.70.1170">
    <property type="entry name" value="Sun protein, domain 3"/>
    <property type="match status" value="1"/>
</dbReference>
<comment type="catalytic activity">
    <reaction evidence="13">
        <text>cytidine(967) in 16S rRNA + S-adenosyl-L-methionine = 5-methylcytidine(967) in 16S rRNA + S-adenosyl-L-homocysteine + H(+)</text>
        <dbReference type="Rhea" id="RHEA:42748"/>
        <dbReference type="Rhea" id="RHEA-COMP:10219"/>
        <dbReference type="Rhea" id="RHEA-COMP:10220"/>
        <dbReference type="ChEBI" id="CHEBI:15378"/>
        <dbReference type="ChEBI" id="CHEBI:57856"/>
        <dbReference type="ChEBI" id="CHEBI:59789"/>
        <dbReference type="ChEBI" id="CHEBI:74483"/>
        <dbReference type="ChEBI" id="CHEBI:82748"/>
        <dbReference type="EC" id="2.1.1.176"/>
    </reaction>
</comment>
<dbReference type="InterPro" id="IPR035926">
    <property type="entry name" value="NusB-like_sf"/>
</dbReference>
<dbReference type="InterPro" id="IPR004573">
    <property type="entry name" value="rRNA_ssu_MeTfrase_B"/>
</dbReference>
<dbReference type="InterPro" id="IPR029063">
    <property type="entry name" value="SAM-dependent_MTases_sf"/>
</dbReference>
<feature type="binding site" evidence="14">
    <location>
        <begin position="261"/>
        <end position="267"/>
    </location>
    <ligand>
        <name>S-adenosyl-L-methionine</name>
        <dbReference type="ChEBI" id="CHEBI:59789"/>
    </ligand>
</feature>
<keyword evidence="6" id="KW-0698">rRNA processing</keyword>
<keyword evidence="5" id="KW-0963">Cytoplasm</keyword>
<keyword evidence="8 14" id="KW-0808">Transferase</keyword>
<dbReference type="PANTHER" id="PTHR22807">
    <property type="entry name" value="NOP2 YEAST -RELATED NOL1/NOP2/FMU SUN DOMAIN-CONTAINING"/>
    <property type="match status" value="1"/>
</dbReference>
<dbReference type="Gene3D" id="1.10.940.10">
    <property type="entry name" value="NusB-like"/>
    <property type="match status" value="1"/>
</dbReference>
<dbReference type="PANTHER" id="PTHR22807:SF53">
    <property type="entry name" value="RIBOSOMAL RNA SMALL SUBUNIT METHYLTRANSFERASE B-RELATED"/>
    <property type="match status" value="1"/>
</dbReference>
<dbReference type="EMBL" id="AFTL01000016">
    <property type="protein sequence ID" value="EGS36590.1"/>
    <property type="molecule type" value="Genomic_DNA"/>
</dbReference>
<evidence type="ECO:0000256" key="14">
    <source>
        <dbReference type="PROSITE-ProRule" id="PRU01023"/>
    </source>
</evidence>
<evidence type="ECO:0000313" key="16">
    <source>
        <dbReference type="EMBL" id="EGS36590.1"/>
    </source>
</evidence>
<evidence type="ECO:0000256" key="3">
    <source>
        <dbReference type="ARBA" id="ARBA00007494"/>
    </source>
</evidence>
<protein>
    <recommendedName>
        <fullName evidence="4">16S rRNA (cytosine(967)-C(5))-methyltransferase</fullName>
        <ecNumber evidence="4">2.1.1.176</ecNumber>
    </recommendedName>
    <alternativeName>
        <fullName evidence="11">16S rRNA m5C967 methyltransferase</fullName>
    </alternativeName>
    <alternativeName>
        <fullName evidence="12">rRNA (cytosine-C(5)-)-methyltransferase RsmB</fullName>
    </alternativeName>
</protein>
<dbReference type="GO" id="GO:0008168">
    <property type="term" value="F:methyltransferase activity"/>
    <property type="evidence" value="ECO:0007669"/>
    <property type="project" value="UniProtKB-KW"/>
</dbReference>
<keyword evidence="17" id="KW-1185">Reference proteome</keyword>
<dbReference type="PRINTS" id="PR02008">
    <property type="entry name" value="RCMTFAMILY"/>
</dbReference>
<feature type="binding site" evidence="14">
    <location>
        <position position="287"/>
    </location>
    <ligand>
        <name>S-adenosyl-L-methionine</name>
        <dbReference type="ChEBI" id="CHEBI:59789"/>
    </ligand>
</feature>
<gene>
    <name evidence="16" type="primary">sun</name>
    <name evidence="16" type="ORF">HMPREF9102_0826</name>
</gene>
<name>A0ABP2L878_9LACO</name>
<evidence type="ECO:0000256" key="8">
    <source>
        <dbReference type="ARBA" id="ARBA00022679"/>
    </source>
</evidence>
<keyword evidence="9 14" id="KW-0949">S-adenosyl-L-methionine</keyword>
<feature type="active site" description="Nucleophile" evidence="14">
    <location>
        <position position="387"/>
    </location>
</feature>
<comment type="function">
    <text evidence="1">Specifically methylates the cytosine at position 967 (m5C967) of 16S rRNA.</text>
</comment>